<sequence length="162" mass="19039">MWFPAHSLFRGGGYVSLDTLREKGALPALAYEILKELEKRKLKENHWKKRRSVTGFFLILTNSAFVLYLLVFEGRSMASLHGLNLMVREPEVLLLGVSGLLILFIYMRTQKEAKDAEDDFDELREEMIDRAWELWPKEPDGSGRYEIMQYLLKEMDINLFYK</sequence>
<dbReference type="InterPro" id="IPR020210">
    <property type="entry name" value="Uncharacterised_YpbF_TM"/>
</dbReference>
<protein>
    <submittedName>
        <fullName evidence="2">DUF2663 family protein</fullName>
    </submittedName>
</protein>
<organism evidence="2 3">
    <name type="scientific">Sporolactobacillus shoreae</name>
    <dbReference type="NCBI Taxonomy" id="1465501"/>
    <lineage>
        <taxon>Bacteria</taxon>
        <taxon>Bacillati</taxon>
        <taxon>Bacillota</taxon>
        <taxon>Bacilli</taxon>
        <taxon>Bacillales</taxon>
        <taxon>Sporolactobacillaceae</taxon>
        <taxon>Sporolactobacillus</taxon>
    </lineage>
</organism>
<dbReference type="Pfam" id="PF10864">
    <property type="entry name" value="DUF2663"/>
    <property type="match status" value="1"/>
</dbReference>
<keyword evidence="1" id="KW-0472">Membrane</keyword>
<name>A0A4Z0GMA5_9BACL</name>
<dbReference type="OrthoDB" id="2969742at2"/>
<accession>A0A4Z0GMA5</accession>
<evidence type="ECO:0000313" key="2">
    <source>
        <dbReference type="EMBL" id="TGA98148.1"/>
    </source>
</evidence>
<feature type="transmembrane region" description="Helical" evidence="1">
    <location>
        <begin position="53"/>
        <end position="72"/>
    </location>
</feature>
<dbReference type="EMBL" id="SRJD01000009">
    <property type="protein sequence ID" value="TGA98148.1"/>
    <property type="molecule type" value="Genomic_DNA"/>
</dbReference>
<feature type="transmembrane region" description="Helical" evidence="1">
    <location>
        <begin position="92"/>
        <end position="109"/>
    </location>
</feature>
<proteinExistence type="predicted"/>
<keyword evidence="1" id="KW-0812">Transmembrane</keyword>
<keyword evidence="3" id="KW-1185">Reference proteome</keyword>
<gene>
    <name evidence="2" type="ORF">E4665_09360</name>
</gene>
<evidence type="ECO:0000313" key="3">
    <source>
        <dbReference type="Proteomes" id="UP000298347"/>
    </source>
</evidence>
<reference evidence="2 3" key="1">
    <citation type="journal article" date="2015" name="Int. J. Syst. Evol. Microbiol.">
        <title>Sporolactobacillus shoreae sp. nov. and Sporolactobacillus spathodeae sp. nov., two spore-forming lactic acid bacteria isolated from tree barks in Thailand.</title>
        <authorList>
            <person name="Thamacharoensuk T."/>
            <person name="Kitahara M."/>
            <person name="Ohkuma M."/>
            <person name="Thongchul N."/>
            <person name="Tanasupawat S."/>
        </authorList>
    </citation>
    <scope>NUCLEOTIDE SEQUENCE [LARGE SCALE GENOMIC DNA]</scope>
    <source>
        <strain evidence="2 3">BK92</strain>
    </source>
</reference>
<dbReference type="AlphaFoldDB" id="A0A4Z0GMA5"/>
<comment type="caution">
    <text evidence="2">The sequence shown here is derived from an EMBL/GenBank/DDBJ whole genome shotgun (WGS) entry which is preliminary data.</text>
</comment>
<dbReference type="Proteomes" id="UP000298347">
    <property type="component" value="Unassembled WGS sequence"/>
</dbReference>
<keyword evidence="1" id="KW-1133">Transmembrane helix</keyword>
<evidence type="ECO:0000256" key="1">
    <source>
        <dbReference type="SAM" id="Phobius"/>
    </source>
</evidence>